<feature type="compositionally biased region" description="Acidic residues" evidence="1">
    <location>
        <begin position="45"/>
        <end position="69"/>
    </location>
</feature>
<feature type="region of interest" description="Disordered" evidence="1">
    <location>
        <begin position="27"/>
        <end position="76"/>
    </location>
</feature>
<comment type="caution">
    <text evidence="3">The sequence shown here is derived from an EMBL/GenBank/DDBJ whole genome shotgun (WGS) entry which is preliminary data.</text>
</comment>
<feature type="chain" id="PRO_5047065065" evidence="2">
    <location>
        <begin position="19"/>
        <end position="198"/>
    </location>
</feature>
<evidence type="ECO:0000256" key="1">
    <source>
        <dbReference type="SAM" id="MobiDB-lite"/>
    </source>
</evidence>
<dbReference type="Pfam" id="PF06998">
    <property type="entry name" value="DUF1307"/>
    <property type="match status" value="1"/>
</dbReference>
<dbReference type="SUPFAM" id="SSF160704">
    <property type="entry name" value="YehR-like"/>
    <property type="match status" value="1"/>
</dbReference>
<dbReference type="Proteomes" id="UP001549019">
    <property type="component" value="Unassembled WGS sequence"/>
</dbReference>
<dbReference type="InterPro" id="IPR036699">
    <property type="entry name" value="YehR-like_sf"/>
</dbReference>
<keyword evidence="4" id="KW-1185">Reference proteome</keyword>
<dbReference type="RefSeq" id="WP_230821450.1">
    <property type="nucleotide sequence ID" value="NZ_JAJNCU010000003.1"/>
</dbReference>
<feature type="compositionally biased region" description="Acidic residues" evidence="1">
    <location>
        <begin position="27"/>
        <end position="36"/>
    </location>
</feature>
<dbReference type="PROSITE" id="PS51257">
    <property type="entry name" value="PROKAR_LIPOPROTEIN"/>
    <property type="match status" value="1"/>
</dbReference>
<sequence length="198" mass="21674">MKNLLKLCTIGGMALVIAACGNGEDAAIEESDEVEEGANSPGDPVTEEEEVGEGESDSSDGTEEDATSEEESKTFVYEQEGYVNELVYYYIGDEVQRQTSETEMTYEALGVAGEEEAREALDAIGAQYNEVEGVTQSIEYGEEGIVEKLEVDYSVANIGDIVNLEEESFEEDASEADYISMEDSEEQLLEEGYELVEE</sequence>
<name>A0ABV2E916_9STAP</name>
<feature type="signal peptide" evidence="2">
    <location>
        <begin position="1"/>
        <end position="18"/>
    </location>
</feature>
<organism evidence="3 4">
    <name type="scientific">Salinicoccus halitifaciens</name>
    <dbReference type="NCBI Taxonomy" id="1073415"/>
    <lineage>
        <taxon>Bacteria</taxon>
        <taxon>Bacillati</taxon>
        <taxon>Bacillota</taxon>
        <taxon>Bacilli</taxon>
        <taxon>Bacillales</taxon>
        <taxon>Staphylococcaceae</taxon>
        <taxon>Salinicoccus</taxon>
    </lineage>
</organism>
<dbReference type="Gene3D" id="3.30.1830.10">
    <property type="entry name" value="YehR-like"/>
    <property type="match status" value="1"/>
</dbReference>
<protein>
    <submittedName>
        <fullName evidence="3">Uncharacterized lipoprotein YehR (DUF1307 family)</fullName>
    </submittedName>
</protein>
<gene>
    <name evidence="3" type="ORF">ABHD89_000962</name>
</gene>
<keyword evidence="3" id="KW-0449">Lipoprotein</keyword>
<proteinExistence type="predicted"/>
<dbReference type="EMBL" id="JBDZDV010000002">
    <property type="protein sequence ID" value="MET3110560.1"/>
    <property type="molecule type" value="Genomic_DNA"/>
</dbReference>
<evidence type="ECO:0000256" key="2">
    <source>
        <dbReference type="SAM" id="SignalP"/>
    </source>
</evidence>
<reference evidence="3 4" key="1">
    <citation type="submission" date="2024-05" db="EMBL/GenBank/DDBJ databases">
        <title>Genomic Encyclopedia of Type Strains, Phase IV (KMG-IV): sequencing the most valuable type-strain genomes for metagenomic binning, comparative biology and taxonomic classification.</title>
        <authorList>
            <person name="Goeker M."/>
        </authorList>
    </citation>
    <scope>NUCLEOTIDE SEQUENCE [LARGE SCALE GENOMIC DNA]</scope>
    <source>
        <strain evidence="3 4">DSM 25286</strain>
    </source>
</reference>
<keyword evidence="2" id="KW-0732">Signal</keyword>
<accession>A0ABV2E916</accession>
<evidence type="ECO:0000313" key="4">
    <source>
        <dbReference type="Proteomes" id="UP001549019"/>
    </source>
</evidence>
<dbReference type="InterPro" id="IPR009736">
    <property type="entry name" value="DUF1307"/>
</dbReference>
<evidence type="ECO:0000313" key="3">
    <source>
        <dbReference type="EMBL" id="MET3110560.1"/>
    </source>
</evidence>